<dbReference type="InterPro" id="IPR002372">
    <property type="entry name" value="PQQ_rpt_dom"/>
</dbReference>
<dbReference type="Gene3D" id="2.140.10.10">
    <property type="entry name" value="Quinoprotein alcohol dehydrogenase-like superfamily"/>
    <property type="match status" value="1"/>
</dbReference>
<dbReference type="SUPFAM" id="SSF50998">
    <property type="entry name" value="Quinoprotein alcohol dehydrogenase-like"/>
    <property type="match status" value="1"/>
</dbReference>
<protein>
    <submittedName>
        <fullName evidence="6">Glucose dehydrogenase, PQQ-dependent</fullName>
        <ecNumber evidence="6">1.1.5.2</ecNumber>
    </submittedName>
</protein>
<reference evidence="6 7" key="1">
    <citation type="submission" date="2015-10" db="EMBL/GenBank/DDBJ databases">
        <title>Transcriptomic analysis of a linuron degrading triple-species bacterial consortium.</title>
        <authorList>
            <person name="Albers P."/>
        </authorList>
    </citation>
    <scope>NUCLEOTIDE SEQUENCE [LARGE SCALE GENOMIC DNA]</scope>
    <source>
        <strain evidence="6 7">WDL6</strain>
    </source>
</reference>
<dbReference type="EMBL" id="LMTR01000049">
    <property type="protein sequence ID" value="KWT69110.1"/>
    <property type="molecule type" value="Genomic_DNA"/>
</dbReference>
<evidence type="ECO:0000259" key="5">
    <source>
        <dbReference type="Pfam" id="PF01011"/>
    </source>
</evidence>
<dbReference type="InterPro" id="IPR011047">
    <property type="entry name" value="Quinoprotein_ADH-like_sf"/>
</dbReference>
<dbReference type="GO" id="GO:0008876">
    <property type="term" value="F:quinoprotein glucose dehydrogenase activity"/>
    <property type="evidence" value="ECO:0007669"/>
    <property type="project" value="UniProtKB-EC"/>
</dbReference>
<organism evidence="6 7">
    <name type="scientific">Hyphomicrobium sulfonivorans</name>
    <dbReference type="NCBI Taxonomy" id="121290"/>
    <lineage>
        <taxon>Bacteria</taxon>
        <taxon>Pseudomonadati</taxon>
        <taxon>Pseudomonadota</taxon>
        <taxon>Alphaproteobacteria</taxon>
        <taxon>Hyphomicrobiales</taxon>
        <taxon>Hyphomicrobiaceae</taxon>
        <taxon>Hyphomicrobium</taxon>
    </lineage>
</organism>
<evidence type="ECO:0000313" key="6">
    <source>
        <dbReference type="EMBL" id="KWT69110.1"/>
    </source>
</evidence>
<dbReference type="AlphaFoldDB" id="A0A109BIG0"/>
<evidence type="ECO:0000313" key="7">
    <source>
        <dbReference type="Proteomes" id="UP000059074"/>
    </source>
</evidence>
<comment type="similarity">
    <text evidence="2">Belongs to the bacterial PQQ dehydrogenase family.</text>
</comment>
<feature type="domain" description="Pyrrolo-quinoline quinone repeat" evidence="5">
    <location>
        <begin position="42"/>
        <end position="421"/>
    </location>
</feature>
<evidence type="ECO:0000256" key="4">
    <source>
        <dbReference type="SAM" id="SignalP"/>
    </source>
</evidence>
<keyword evidence="3 6" id="KW-0560">Oxidoreductase</keyword>
<feature type="domain" description="Pyrrolo-quinoline quinone repeat" evidence="5">
    <location>
        <begin position="422"/>
        <end position="575"/>
    </location>
</feature>
<sequence length="610" mass="64767">MHLSRGFVAFSAAILIAVATPASGAEVGDTQLKAAAGNRTDWLTYGRDYGQQRFSPLAQINAGTVKKLVPKWIYQTGTAATFQTSPLVADGVMYLTTPFSHVVALDARTGRELWRYEHKRSSQKTCCGPANRGAAIGYGKVFVATVDARLVALDQRTGEPVWDIALANSREDVTEDKNVLAADDPLNARNITGSTGAGAVIAPLVYDGKVIVGITGVGYGLHLDSPRAGAPLGAVVGVAGRYGQPGFLAAFDAASGQQVWKFETTQKGWEGSFRADTPDGIPLNRDIAAEKANASKHEDAWRHGGGSIWHTPAVDTATGLLYFGVGNPSPQAEDSTRPGDNLYTVALVALDSKTGKLVWNFQQVPHDRWGYDVASPPTLFEATVDGKKVPAVGQASKLGWYYVHDRRSGALLFKSDAFVPQSNLFARPTQQGVRITPGPAGGSNWSPASLDAQRGVVYVAGMHIPMIYRTAELPPQGDEPAVPYFIIEPAEEKNWGTLTAIDLSRNGRIAWQTQTDEPLVGGVLATAGNLVFTGEGNGDFSAFDAGSGARLWSFNCGAGVNAPPMTYEVDGQQYIAVAAGGSQIWGFRQGGAVIVFGLPNEDASEIRNAE</sequence>
<dbReference type="OrthoDB" id="9794322at2"/>
<evidence type="ECO:0000256" key="1">
    <source>
        <dbReference type="ARBA" id="ARBA00001931"/>
    </source>
</evidence>
<evidence type="ECO:0000256" key="3">
    <source>
        <dbReference type="ARBA" id="ARBA00023002"/>
    </source>
</evidence>
<dbReference type="Pfam" id="PF01011">
    <property type="entry name" value="PQQ"/>
    <property type="match status" value="2"/>
</dbReference>
<dbReference type="RefSeq" id="WP_083509620.1">
    <property type="nucleotide sequence ID" value="NZ_LMTR01000049.1"/>
</dbReference>
<accession>A0A109BIG0</accession>
<keyword evidence="4" id="KW-0732">Signal</keyword>
<proteinExistence type="inferred from homology"/>
<dbReference type="STRING" id="121290.APY04_1716"/>
<dbReference type="Proteomes" id="UP000059074">
    <property type="component" value="Unassembled WGS sequence"/>
</dbReference>
<feature type="signal peptide" evidence="4">
    <location>
        <begin position="1"/>
        <end position="24"/>
    </location>
</feature>
<gene>
    <name evidence="6" type="ORF">APY04_1716</name>
</gene>
<evidence type="ECO:0000256" key="2">
    <source>
        <dbReference type="ARBA" id="ARBA00008156"/>
    </source>
</evidence>
<dbReference type="SMART" id="SM00564">
    <property type="entry name" value="PQQ"/>
    <property type="match status" value="6"/>
</dbReference>
<dbReference type="EC" id="1.1.5.2" evidence="6"/>
<dbReference type="PANTHER" id="PTHR32303">
    <property type="entry name" value="QUINOPROTEIN ALCOHOL DEHYDROGENASE (CYTOCHROME C)"/>
    <property type="match status" value="1"/>
</dbReference>
<comment type="cofactor">
    <cofactor evidence="1">
        <name>pyrroloquinoline quinone</name>
        <dbReference type="ChEBI" id="CHEBI:58442"/>
    </cofactor>
</comment>
<comment type="caution">
    <text evidence="6">The sequence shown here is derived from an EMBL/GenBank/DDBJ whole genome shotgun (WGS) entry which is preliminary data.</text>
</comment>
<dbReference type="PATRIC" id="fig|121290.4.peg.256"/>
<dbReference type="InterPro" id="IPR018391">
    <property type="entry name" value="PQQ_b-propeller_rpt"/>
</dbReference>
<feature type="chain" id="PRO_5007132607" evidence="4">
    <location>
        <begin position="25"/>
        <end position="610"/>
    </location>
</feature>
<keyword evidence="7" id="KW-1185">Reference proteome</keyword>
<name>A0A109BIG0_HYPSL</name>